<dbReference type="EMBL" id="JAAGWQ010000444">
    <property type="protein sequence ID" value="KAF5655218.1"/>
    <property type="molecule type" value="Genomic_DNA"/>
</dbReference>
<dbReference type="Pfam" id="PF26639">
    <property type="entry name" value="Het-6_barrel"/>
    <property type="match status" value="1"/>
</dbReference>
<dbReference type="InterPro" id="IPR052895">
    <property type="entry name" value="HetReg/Transcr_Mod"/>
</dbReference>
<comment type="caution">
    <text evidence="2">The sequence shown here is derived from an EMBL/GenBank/DDBJ whole genome shotgun (WGS) entry which is preliminary data.</text>
</comment>
<gene>
    <name evidence="2" type="ORF">FHETE_11215</name>
</gene>
<reference evidence="2 3" key="1">
    <citation type="submission" date="2020-05" db="EMBL/GenBank/DDBJ databases">
        <title>Identification and distribution of gene clusters putatively required for synthesis of sphingolipid metabolism inhibitors in phylogenetically diverse species of the filamentous fungus Fusarium.</title>
        <authorList>
            <person name="Kim H.-S."/>
            <person name="Busman M."/>
            <person name="Brown D.W."/>
            <person name="Divon H."/>
            <person name="Uhlig S."/>
            <person name="Proctor R.H."/>
        </authorList>
    </citation>
    <scope>NUCLEOTIDE SEQUENCE [LARGE SCALE GENOMIC DNA]</scope>
    <source>
        <strain evidence="2 3">NRRL 20693</strain>
    </source>
</reference>
<dbReference type="InterPro" id="IPR010730">
    <property type="entry name" value="HET"/>
</dbReference>
<feature type="domain" description="Heterokaryon incompatibility" evidence="1">
    <location>
        <begin position="65"/>
        <end position="218"/>
    </location>
</feature>
<proteinExistence type="predicted"/>
<evidence type="ECO:0000313" key="2">
    <source>
        <dbReference type="EMBL" id="KAF5655218.1"/>
    </source>
</evidence>
<dbReference type="Pfam" id="PF06985">
    <property type="entry name" value="HET"/>
    <property type="match status" value="1"/>
</dbReference>
<keyword evidence="3" id="KW-1185">Reference proteome</keyword>
<dbReference type="Proteomes" id="UP000567885">
    <property type="component" value="Unassembled WGS sequence"/>
</dbReference>
<name>A0A8H5WED7_FUSHE</name>
<dbReference type="OrthoDB" id="2157530at2759"/>
<accession>A0A8H5WED7</accession>
<evidence type="ECO:0000313" key="3">
    <source>
        <dbReference type="Proteomes" id="UP000567885"/>
    </source>
</evidence>
<protein>
    <submittedName>
        <fullName evidence="2">Heterokaryon incompatibility (Het-6OR allele)</fullName>
    </submittedName>
</protein>
<sequence>MPRRRKTKPQESQTNDILTGNGSLRYLPLDLERDQIRTLHLLPGNQHDSVRCTLRTAFLDDNPKYEALSYTWGDPQDYRYIKVDGMRKEITVNLYNALYRLRDSKQERCLWVDAVCIDQNDDAEKSQQVNLMTKIYSQTERAILWLGDFSEHLDITTNHFPREKATDAFNFLTSVVMPNHENGSLGTDEDHELIQRGPPAFLSLLQLPWWHRAWTVQEAVLPSDAIVVCGNLEMPFSLFPKLYSDLAIHYYNNCCEWGKTLSVFWEQMHALLNACDDYHDDSINIHKLLNTFRSRHASNPRDKVYAYLGLCPGISTDYKMPHEEVFKQLVRTLIKDTGTLDALLRTTEDVRSATLPTWAPDWCAEFDLAMYQHDLSRFYLYNYYIAAGETKAETRIPSRDCELDLQGVILDRISKIGCLIESDKSAKEAVDKWDEDHSGEYPTGGTYREAAWGTVLGAVMYMEDVSFRRLNEDDDPEQVAAYQLARDPGGSSLGSFHQLPFSTEKGMLGFGGRNLKVGDTICVLAGGRMPFVLRQVSAPGSNYMYIGPAYVHGIMDGEVLESVERFDWITLV</sequence>
<organism evidence="2 3">
    <name type="scientific">Fusarium heterosporum</name>
    <dbReference type="NCBI Taxonomy" id="42747"/>
    <lineage>
        <taxon>Eukaryota</taxon>
        <taxon>Fungi</taxon>
        <taxon>Dikarya</taxon>
        <taxon>Ascomycota</taxon>
        <taxon>Pezizomycotina</taxon>
        <taxon>Sordariomycetes</taxon>
        <taxon>Hypocreomycetidae</taxon>
        <taxon>Hypocreales</taxon>
        <taxon>Nectriaceae</taxon>
        <taxon>Fusarium</taxon>
        <taxon>Fusarium heterosporum species complex</taxon>
    </lineage>
</organism>
<dbReference type="PANTHER" id="PTHR24148:SF73">
    <property type="entry name" value="HET DOMAIN PROTEIN (AFU_ORTHOLOGUE AFUA_8G01020)"/>
    <property type="match status" value="1"/>
</dbReference>
<dbReference type="AlphaFoldDB" id="A0A8H5WED7"/>
<dbReference type="PANTHER" id="PTHR24148">
    <property type="entry name" value="ANKYRIN REPEAT DOMAIN-CONTAINING PROTEIN 39 HOMOLOG-RELATED"/>
    <property type="match status" value="1"/>
</dbReference>
<evidence type="ECO:0000259" key="1">
    <source>
        <dbReference type="Pfam" id="PF06985"/>
    </source>
</evidence>